<dbReference type="Pfam" id="PF01381">
    <property type="entry name" value="HTH_3"/>
    <property type="match status" value="1"/>
</dbReference>
<sequence length="95" mass="10831">MTWSNYKKGITSLDPTELKTIEIVAQLVQRRIELKLTQTDLATKTGLKQAAISRLESEKAIPRLDTLERVTRALDLELALVKEDKTVYEIDKMSN</sequence>
<protein>
    <recommendedName>
        <fullName evidence="1">HTH cro/C1-type domain-containing protein</fullName>
    </recommendedName>
</protein>
<dbReference type="Proteomes" id="UP001501734">
    <property type="component" value="Unassembled WGS sequence"/>
</dbReference>
<comment type="caution">
    <text evidence="2">The sequence shown here is derived from an EMBL/GenBank/DDBJ whole genome shotgun (WGS) entry which is preliminary data.</text>
</comment>
<name>A0ABP7VQ90_9BACI</name>
<dbReference type="CDD" id="cd00093">
    <property type="entry name" value="HTH_XRE"/>
    <property type="match status" value="1"/>
</dbReference>
<dbReference type="Gene3D" id="1.10.260.40">
    <property type="entry name" value="lambda repressor-like DNA-binding domains"/>
    <property type="match status" value="1"/>
</dbReference>
<dbReference type="PROSITE" id="PS50943">
    <property type="entry name" value="HTH_CROC1"/>
    <property type="match status" value="1"/>
</dbReference>
<dbReference type="SUPFAM" id="SSF47413">
    <property type="entry name" value="lambda repressor-like DNA-binding domains"/>
    <property type="match status" value="1"/>
</dbReference>
<reference evidence="3" key="1">
    <citation type="journal article" date="2019" name="Int. J. Syst. Evol. Microbiol.">
        <title>The Global Catalogue of Microorganisms (GCM) 10K type strain sequencing project: providing services to taxonomists for standard genome sequencing and annotation.</title>
        <authorList>
            <consortium name="The Broad Institute Genomics Platform"/>
            <consortium name="The Broad Institute Genome Sequencing Center for Infectious Disease"/>
            <person name="Wu L."/>
            <person name="Ma J."/>
        </authorList>
    </citation>
    <scope>NUCLEOTIDE SEQUENCE [LARGE SCALE GENOMIC DNA]</scope>
    <source>
        <strain evidence="3">JCM 17250</strain>
    </source>
</reference>
<keyword evidence="3" id="KW-1185">Reference proteome</keyword>
<dbReference type="SMART" id="SM00530">
    <property type="entry name" value="HTH_XRE"/>
    <property type="match status" value="1"/>
</dbReference>
<evidence type="ECO:0000313" key="3">
    <source>
        <dbReference type="Proteomes" id="UP001501734"/>
    </source>
</evidence>
<proteinExistence type="predicted"/>
<evidence type="ECO:0000259" key="1">
    <source>
        <dbReference type="PROSITE" id="PS50943"/>
    </source>
</evidence>
<dbReference type="InterPro" id="IPR001387">
    <property type="entry name" value="Cro/C1-type_HTH"/>
</dbReference>
<evidence type="ECO:0000313" key="2">
    <source>
        <dbReference type="EMBL" id="GAA4072149.1"/>
    </source>
</evidence>
<gene>
    <name evidence="2" type="ORF">GCM10022410_17120</name>
</gene>
<feature type="domain" description="HTH cro/C1-type" evidence="1">
    <location>
        <begin position="27"/>
        <end position="81"/>
    </location>
</feature>
<accession>A0ABP7VQ90</accession>
<dbReference type="EMBL" id="BAABDL010000088">
    <property type="protein sequence ID" value="GAA4072149.1"/>
    <property type="molecule type" value="Genomic_DNA"/>
</dbReference>
<organism evidence="2 3">
    <name type="scientific">Amphibacillus indicireducens</name>
    <dbReference type="NCBI Taxonomy" id="1076330"/>
    <lineage>
        <taxon>Bacteria</taxon>
        <taxon>Bacillati</taxon>
        <taxon>Bacillota</taxon>
        <taxon>Bacilli</taxon>
        <taxon>Bacillales</taxon>
        <taxon>Bacillaceae</taxon>
        <taxon>Amphibacillus</taxon>
    </lineage>
</organism>
<dbReference type="InterPro" id="IPR010982">
    <property type="entry name" value="Lambda_DNA-bd_dom_sf"/>
</dbReference>
<dbReference type="RefSeq" id="WP_344912221.1">
    <property type="nucleotide sequence ID" value="NZ_BAABDL010000088.1"/>
</dbReference>